<reference evidence="2" key="1">
    <citation type="submission" date="2013-07" db="EMBL/GenBank/DDBJ databases">
        <title>The genome of an arbuscular mycorrhizal fungus provides insights into the evolution of the oldest plant symbiosis.</title>
        <authorList>
            <consortium name="DOE Joint Genome Institute"/>
            <person name="Tisserant E."/>
            <person name="Malbreil M."/>
            <person name="Kuo A."/>
            <person name="Kohler A."/>
            <person name="Symeonidi A."/>
            <person name="Balestrini R."/>
            <person name="Charron P."/>
            <person name="Duensing N."/>
            <person name="Frei-dit-Frey N."/>
            <person name="Gianinazzi-Pearson V."/>
            <person name="Gilbert B."/>
            <person name="Handa Y."/>
            <person name="Hijri M."/>
            <person name="Kaul R."/>
            <person name="Kawaguchi M."/>
            <person name="Krajinski F."/>
            <person name="Lammers P."/>
            <person name="Lapierre D."/>
            <person name="Masclaux F.G."/>
            <person name="Murat C."/>
            <person name="Morin E."/>
            <person name="Ndikumana S."/>
            <person name="Pagni M."/>
            <person name="Petitpierre D."/>
            <person name="Requena N."/>
            <person name="Rosikiewicz P."/>
            <person name="Riley R."/>
            <person name="Saito K."/>
            <person name="San Clemente H."/>
            <person name="Shapiro H."/>
            <person name="van Tuinen D."/>
            <person name="Becard G."/>
            <person name="Bonfante P."/>
            <person name="Paszkowski U."/>
            <person name="Shachar-Hill Y."/>
            <person name="Young J.P."/>
            <person name="Sanders I.R."/>
            <person name="Henrissat B."/>
            <person name="Rensing S.A."/>
            <person name="Grigoriev I.V."/>
            <person name="Corradi N."/>
            <person name="Roux C."/>
            <person name="Martin F."/>
        </authorList>
    </citation>
    <scope>NUCLEOTIDE SEQUENCE</scope>
    <source>
        <strain evidence="2">DAOM 197198</strain>
    </source>
</reference>
<protein>
    <submittedName>
        <fullName evidence="2">Uncharacterized protein</fullName>
    </submittedName>
</protein>
<dbReference type="EMBL" id="KI279374">
    <property type="protein sequence ID" value="ESA18265.1"/>
    <property type="molecule type" value="Genomic_DNA"/>
</dbReference>
<gene>
    <name evidence="2" type="ORF">GLOINDRAFT_20890</name>
</gene>
<evidence type="ECO:0000313" key="2">
    <source>
        <dbReference type="EMBL" id="ESA18265.1"/>
    </source>
</evidence>
<name>U9UCZ7_RHIID</name>
<feature type="region of interest" description="Disordered" evidence="1">
    <location>
        <begin position="27"/>
        <end position="46"/>
    </location>
</feature>
<evidence type="ECO:0000256" key="1">
    <source>
        <dbReference type="SAM" id="MobiDB-lite"/>
    </source>
</evidence>
<accession>U9UCZ7</accession>
<dbReference type="AlphaFoldDB" id="U9UCZ7"/>
<organism evidence="2">
    <name type="scientific">Rhizophagus irregularis (strain DAOM 181602 / DAOM 197198 / MUCL 43194)</name>
    <name type="common">Arbuscular mycorrhizal fungus</name>
    <name type="synonym">Glomus intraradices</name>
    <dbReference type="NCBI Taxonomy" id="747089"/>
    <lineage>
        <taxon>Eukaryota</taxon>
        <taxon>Fungi</taxon>
        <taxon>Fungi incertae sedis</taxon>
        <taxon>Mucoromycota</taxon>
        <taxon>Glomeromycotina</taxon>
        <taxon>Glomeromycetes</taxon>
        <taxon>Glomerales</taxon>
        <taxon>Glomeraceae</taxon>
        <taxon>Rhizophagus</taxon>
    </lineage>
</organism>
<proteinExistence type="predicted"/>
<dbReference type="VEuPathDB" id="FungiDB:RhiirFUN_024032"/>
<feature type="compositionally biased region" description="Acidic residues" evidence="1">
    <location>
        <begin position="35"/>
        <end position="45"/>
    </location>
</feature>
<sequence length="121" mass="14294">MEKNIQDVELEALLEYNSAEEFSDTDRLNNRDFFKEEEEEEGNEEDTMKLYVGKTFHNWDYVVNFMKKYAITKGHGVRIGGEGKVDKITQEITNKHTCITMLKKLSPNHRKDKLQLNVHRE</sequence>
<dbReference type="HOGENOM" id="CLU_2039275_0_0_1"/>